<dbReference type="InterPro" id="IPR012337">
    <property type="entry name" value="RNaseH-like_sf"/>
</dbReference>
<dbReference type="Proteomes" id="UP000030645">
    <property type="component" value="Unassembled WGS sequence"/>
</dbReference>
<dbReference type="SUPFAM" id="SSF53098">
    <property type="entry name" value="Ribonuclease H-like"/>
    <property type="match status" value="1"/>
</dbReference>
<proteinExistence type="predicted"/>
<evidence type="ECO:0000313" key="2">
    <source>
        <dbReference type="Proteomes" id="UP000030645"/>
    </source>
</evidence>
<name>W9S7R2_9ROSA</name>
<evidence type="ECO:0008006" key="3">
    <source>
        <dbReference type="Google" id="ProtNLM"/>
    </source>
</evidence>
<sequence>MLSLSMIILRNQSLGAPPQGWIKLNIDATMDERNGVVAVMARNVNEIVSWIWSAHFPPSDAETLEFLALREAVRTAVEKGVSPFVVETATNPSSNWRASFIWESMPGQLALLHDLIINWIPTSVNFVAHNVAKWCLKNCHFGYVELSLLPESLFLDVSEWVLA</sequence>
<dbReference type="PANTHER" id="PTHR47074">
    <property type="entry name" value="BNAC02G40300D PROTEIN"/>
    <property type="match status" value="1"/>
</dbReference>
<dbReference type="EMBL" id="KE345873">
    <property type="protein sequence ID" value="EXC19543.1"/>
    <property type="molecule type" value="Genomic_DNA"/>
</dbReference>
<organism evidence="1 2">
    <name type="scientific">Morus notabilis</name>
    <dbReference type="NCBI Taxonomy" id="981085"/>
    <lineage>
        <taxon>Eukaryota</taxon>
        <taxon>Viridiplantae</taxon>
        <taxon>Streptophyta</taxon>
        <taxon>Embryophyta</taxon>
        <taxon>Tracheophyta</taxon>
        <taxon>Spermatophyta</taxon>
        <taxon>Magnoliopsida</taxon>
        <taxon>eudicotyledons</taxon>
        <taxon>Gunneridae</taxon>
        <taxon>Pentapetalae</taxon>
        <taxon>rosids</taxon>
        <taxon>fabids</taxon>
        <taxon>Rosales</taxon>
        <taxon>Moraceae</taxon>
        <taxon>Moreae</taxon>
        <taxon>Morus</taxon>
    </lineage>
</organism>
<keyword evidence="2" id="KW-1185">Reference proteome</keyword>
<dbReference type="AlphaFoldDB" id="W9S7R2"/>
<evidence type="ECO:0000313" key="1">
    <source>
        <dbReference type="EMBL" id="EXC19543.1"/>
    </source>
</evidence>
<dbReference type="InterPro" id="IPR052929">
    <property type="entry name" value="RNase_H-like_EbsB-rel"/>
</dbReference>
<reference evidence="2" key="1">
    <citation type="submission" date="2013-01" db="EMBL/GenBank/DDBJ databases">
        <title>Draft Genome Sequence of a Mulberry Tree, Morus notabilis C.K. Schneid.</title>
        <authorList>
            <person name="He N."/>
            <person name="Zhao S."/>
        </authorList>
    </citation>
    <scope>NUCLEOTIDE SEQUENCE</scope>
</reference>
<accession>W9S7R2</accession>
<gene>
    <name evidence="1" type="ORF">L484_010674</name>
</gene>
<dbReference type="PANTHER" id="PTHR47074:SF76">
    <property type="entry name" value="RNASE H TYPE-1 DOMAIN-CONTAINING PROTEIN"/>
    <property type="match status" value="1"/>
</dbReference>
<protein>
    <recommendedName>
        <fullName evidence="3">RNase H type-1 domain-containing protein</fullName>
    </recommendedName>
</protein>